<evidence type="ECO:0000313" key="2">
    <source>
        <dbReference type="Proteomes" id="UP000828390"/>
    </source>
</evidence>
<gene>
    <name evidence="1" type="ORF">DPMN_046672</name>
</gene>
<reference evidence="1" key="2">
    <citation type="submission" date="2020-11" db="EMBL/GenBank/DDBJ databases">
        <authorList>
            <person name="McCartney M.A."/>
            <person name="Auch B."/>
            <person name="Kono T."/>
            <person name="Mallez S."/>
            <person name="Becker A."/>
            <person name="Gohl D.M."/>
            <person name="Silverstein K.A.T."/>
            <person name="Koren S."/>
            <person name="Bechman K.B."/>
            <person name="Herman A."/>
            <person name="Abrahante J.E."/>
            <person name="Garbe J."/>
        </authorList>
    </citation>
    <scope>NUCLEOTIDE SEQUENCE</scope>
    <source>
        <strain evidence="1">Duluth1</strain>
        <tissue evidence="1">Whole animal</tissue>
    </source>
</reference>
<protein>
    <submittedName>
        <fullName evidence="1">Uncharacterized protein</fullName>
    </submittedName>
</protein>
<accession>A0A9D4D797</accession>
<dbReference type="Proteomes" id="UP000828390">
    <property type="component" value="Unassembled WGS sequence"/>
</dbReference>
<keyword evidence="2" id="KW-1185">Reference proteome</keyword>
<name>A0A9D4D797_DREPO</name>
<proteinExistence type="predicted"/>
<reference evidence="1" key="1">
    <citation type="journal article" date="2019" name="bioRxiv">
        <title>The Genome of the Zebra Mussel, Dreissena polymorpha: A Resource for Invasive Species Research.</title>
        <authorList>
            <person name="McCartney M.A."/>
            <person name="Auch B."/>
            <person name="Kono T."/>
            <person name="Mallez S."/>
            <person name="Zhang Y."/>
            <person name="Obille A."/>
            <person name="Becker A."/>
            <person name="Abrahante J.E."/>
            <person name="Garbe J."/>
            <person name="Badalamenti J.P."/>
            <person name="Herman A."/>
            <person name="Mangelson H."/>
            <person name="Liachko I."/>
            <person name="Sullivan S."/>
            <person name="Sone E.D."/>
            <person name="Koren S."/>
            <person name="Silverstein K.A.T."/>
            <person name="Beckman K.B."/>
            <person name="Gohl D.M."/>
        </authorList>
    </citation>
    <scope>NUCLEOTIDE SEQUENCE</scope>
    <source>
        <strain evidence="1">Duluth1</strain>
        <tissue evidence="1">Whole animal</tissue>
    </source>
</reference>
<dbReference type="EMBL" id="JAIWYP010000011">
    <property type="protein sequence ID" value="KAH3739980.1"/>
    <property type="molecule type" value="Genomic_DNA"/>
</dbReference>
<evidence type="ECO:0000313" key="1">
    <source>
        <dbReference type="EMBL" id="KAH3739980.1"/>
    </source>
</evidence>
<organism evidence="1 2">
    <name type="scientific">Dreissena polymorpha</name>
    <name type="common">Zebra mussel</name>
    <name type="synonym">Mytilus polymorpha</name>
    <dbReference type="NCBI Taxonomy" id="45954"/>
    <lineage>
        <taxon>Eukaryota</taxon>
        <taxon>Metazoa</taxon>
        <taxon>Spiralia</taxon>
        <taxon>Lophotrochozoa</taxon>
        <taxon>Mollusca</taxon>
        <taxon>Bivalvia</taxon>
        <taxon>Autobranchia</taxon>
        <taxon>Heteroconchia</taxon>
        <taxon>Euheterodonta</taxon>
        <taxon>Imparidentia</taxon>
        <taxon>Neoheterodontei</taxon>
        <taxon>Myida</taxon>
        <taxon>Dreissenoidea</taxon>
        <taxon>Dreissenidae</taxon>
        <taxon>Dreissena</taxon>
    </lineage>
</organism>
<dbReference type="AlphaFoldDB" id="A0A9D4D797"/>
<sequence length="62" mass="7260">MWKIAMANHTLNIKVLANCTGMDPMPTFWLSQSLILNLKPRWRRVWNSWTSTKTTRNLQGLS</sequence>
<comment type="caution">
    <text evidence="1">The sequence shown here is derived from an EMBL/GenBank/DDBJ whole genome shotgun (WGS) entry which is preliminary data.</text>
</comment>